<dbReference type="Proteomes" id="UP001519460">
    <property type="component" value="Unassembled WGS sequence"/>
</dbReference>
<reference evidence="2 3" key="1">
    <citation type="journal article" date="2023" name="Sci. Data">
        <title>Genome assembly of the Korean intertidal mud-creeper Batillaria attramentaria.</title>
        <authorList>
            <person name="Patra A.K."/>
            <person name="Ho P.T."/>
            <person name="Jun S."/>
            <person name="Lee S.J."/>
            <person name="Kim Y."/>
            <person name="Won Y.J."/>
        </authorList>
    </citation>
    <scope>NUCLEOTIDE SEQUENCE [LARGE SCALE GENOMIC DNA]</scope>
    <source>
        <strain evidence="2">Wonlab-2016</strain>
    </source>
</reference>
<proteinExistence type="predicted"/>
<keyword evidence="3" id="KW-1185">Reference proteome</keyword>
<dbReference type="EMBL" id="JACVVK020000099">
    <property type="protein sequence ID" value="KAK7492804.1"/>
    <property type="molecule type" value="Genomic_DNA"/>
</dbReference>
<evidence type="ECO:0000313" key="2">
    <source>
        <dbReference type="EMBL" id="KAK7492804.1"/>
    </source>
</evidence>
<feature type="region of interest" description="Disordered" evidence="1">
    <location>
        <begin position="1"/>
        <end position="20"/>
    </location>
</feature>
<comment type="caution">
    <text evidence="2">The sequence shown here is derived from an EMBL/GenBank/DDBJ whole genome shotgun (WGS) entry which is preliminary data.</text>
</comment>
<organism evidence="2 3">
    <name type="scientific">Batillaria attramentaria</name>
    <dbReference type="NCBI Taxonomy" id="370345"/>
    <lineage>
        <taxon>Eukaryota</taxon>
        <taxon>Metazoa</taxon>
        <taxon>Spiralia</taxon>
        <taxon>Lophotrochozoa</taxon>
        <taxon>Mollusca</taxon>
        <taxon>Gastropoda</taxon>
        <taxon>Caenogastropoda</taxon>
        <taxon>Sorbeoconcha</taxon>
        <taxon>Cerithioidea</taxon>
        <taxon>Batillariidae</taxon>
        <taxon>Batillaria</taxon>
    </lineage>
</organism>
<name>A0ABD0L145_9CAEN</name>
<accession>A0ABD0L145</accession>
<evidence type="ECO:0000313" key="3">
    <source>
        <dbReference type="Proteomes" id="UP001519460"/>
    </source>
</evidence>
<gene>
    <name evidence="2" type="ORF">BaRGS_00015942</name>
</gene>
<sequence length="86" mass="8919">MNTGVSTGGGGGGAPRGARWRVPSDECVQVTVGADGKKKFVELTRTRDDSVHQRQTSGCLARYGQGTIATAVCLAILLARQSVTGQ</sequence>
<protein>
    <submittedName>
        <fullName evidence="2">Uncharacterized protein</fullName>
    </submittedName>
</protein>
<evidence type="ECO:0000256" key="1">
    <source>
        <dbReference type="SAM" id="MobiDB-lite"/>
    </source>
</evidence>
<dbReference type="AlphaFoldDB" id="A0ABD0L145"/>
<feature type="compositionally biased region" description="Gly residues" evidence="1">
    <location>
        <begin position="1"/>
        <end position="15"/>
    </location>
</feature>